<reference evidence="5" key="1">
    <citation type="journal article" date="2014" name="Front. Microbiol.">
        <title>High frequency of phylogenetically diverse reductive dehalogenase-homologous genes in deep subseafloor sedimentary metagenomes.</title>
        <authorList>
            <person name="Kawai M."/>
            <person name="Futagami T."/>
            <person name="Toyoda A."/>
            <person name="Takaki Y."/>
            <person name="Nishi S."/>
            <person name="Hori S."/>
            <person name="Arai W."/>
            <person name="Tsubouchi T."/>
            <person name="Morono Y."/>
            <person name="Uchiyama I."/>
            <person name="Ito T."/>
            <person name="Fujiyama A."/>
            <person name="Inagaki F."/>
            <person name="Takami H."/>
        </authorList>
    </citation>
    <scope>NUCLEOTIDE SEQUENCE</scope>
    <source>
        <strain evidence="5">Expedition CK06-06</strain>
    </source>
</reference>
<evidence type="ECO:0000256" key="1">
    <source>
        <dbReference type="ARBA" id="ARBA00022723"/>
    </source>
</evidence>
<evidence type="ECO:0008006" key="6">
    <source>
        <dbReference type="Google" id="ProtNLM"/>
    </source>
</evidence>
<keyword evidence="2" id="KW-0560">Oxidoreductase</keyword>
<dbReference type="AlphaFoldDB" id="X1CJJ1"/>
<dbReference type="GO" id="GO:0046872">
    <property type="term" value="F:metal ion binding"/>
    <property type="evidence" value="ECO:0007669"/>
    <property type="project" value="UniProtKB-KW"/>
</dbReference>
<keyword evidence="1" id="KW-0479">Metal-binding</keyword>
<organism evidence="5">
    <name type="scientific">marine sediment metagenome</name>
    <dbReference type="NCBI Taxonomy" id="412755"/>
    <lineage>
        <taxon>unclassified sequences</taxon>
        <taxon>metagenomes</taxon>
        <taxon>ecological metagenomes</taxon>
    </lineage>
</organism>
<accession>X1CJJ1</accession>
<comment type="caution">
    <text evidence="5">The sequence shown here is derived from an EMBL/GenBank/DDBJ whole genome shotgun (WGS) entry which is preliminary data.</text>
</comment>
<dbReference type="PANTHER" id="PTHR43498">
    <property type="entry name" value="FERREDOXIN:COB-COM HETERODISULFIDE REDUCTASE SUBUNIT A"/>
    <property type="match status" value="1"/>
</dbReference>
<sequence>EEECPTKAIRYNDKPEYVDVKVGTIILATGWDPYDATRMEQYGFGRYPNVIMALQMERLLSSFGPTEGKVKRPSDLKEPESIVFIQCVGSREFTGKGRKYCSRTISTSIRAPITKNP</sequence>
<feature type="non-terminal residue" evidence="5">
    <location>
        <position position="1"/>
    </location>
</feature>
<gene>
    <name evidence="5" type="ORF">S01H4_51056</name>
</gene>
<evidence type="ECO:0000256" key="2">
    <source>
        <dbReference type="ARBA" id="ARBA00023002"/>
    </source>
</evidence>
<protein>
    <recommendedName>
        <fullName evidence="6">FAD/NAD(P)-binding domain-containing protein</fullName>
    </recommendedName>
</protein>
<dbReference type="GO" id="GO:0051536">
    <property type="term" value="F:iron-sulfur cluster binding"/>
    <property type="evidence" value="ECO:0007669"/>
    <property type="project" value="UniProtKB-KW"/>
</dbReference>
<name>X1CJJ1_9ZZZZ</name>
<proteinExistence type="predicted"/>
<dbReference type="InterPro" id="IPR039650">
    <property type="entry name" value="HdrA-like"/>
</dbReference>
<keyword evidence="4" id="KW-0411">Iron-sulfur</keyword>
<dbReference type="PANTHER" id="PTHR43498:SF1">
    <property type="entry name" value="COB--COM HETERODISULFIDE REDUCTASE IRON-SULFUR SUBUNIT A"/>
    <property type="match status" value="1"/>
</dbReference>
<dbReference type="EMBL" id="BART01029044">
    <property type="protein sequence ID" value="GAG96403.1"/>
    <property type="molecule type" value="Genomic_DNA"/>
</dbReference>
<evidence type="ECO:0000256" key="4">
    <source>
        <dbReference type="ARBA" id="ARBA00023014"/>
    </source>
</evidence>
<evidence type="ECO:0000256" key="3">
    <source>
        <dbReference type="ARBA" id="ARBA00023004"/>
    </source>
</evidence>
<evidence type="ECO:0000313" key="5">
    <source>
        <dbReference type="EMBL" id="GAG96403.1"/>
    </source>
</evidence>
<keyword evidence="3" id="KW-0408">Iron</keyword>
<dbReference type="GO" id="GO:0016491">
    <property type="term" value="F:oxidoreductase activity"/>
    <property type="evidence" value="ECO:0007669"/>
    <property type="project" value="UniProtKB-KW"/>
</dbReference>